<dbReference type="OrthoDB" id="4324520at2"/>
<sequence length="107" mass="12034">MTKRGLPHPEHLRIGQVLSGVQTQLMHEQTALMNAYPRRGPRAFPAEQLQVAIDALYAARRALENAVYDEHPALATTEDYFPYEEHRAEVVVPEKPGSSPGRARFGR</sequence>
<dbReference type="KEGG" id="stir:DDW44_30965"/>
<organism evidence="1 2">
    <name type="scientific">Streptomyces tirandamycinicus</name>
    <dbReference type="NCBI Taxonomy" id="2174846"/>
    <lineage>
        <taxon>Bacteria</taxon>
        <taxon>Bacillati</taxon>
        <taxon>Actinomycetota</taxon>
        <taxon>Actinomycetes</taxon>
        <taxon>Kitasatosporales</taxon>
        <taxon>Streptomycetaceae</taxon>
        <taxon>Streptomyces</taxon>
    </lineage>
</organism>
<accession>A0A2S1T2J4</accession>
<keyword evidence="2" id="KW-1185">Reference proteome</keyword>
<dbReference type="RefSeq" id="WP_108908605.1">
    <property type="nucleotide sequence ID" value="NZ_CP029188.1"/>
</dbReference>
<dbReference type="EMBL" id="CP029188">
    <property type="protein sequence ID" value="AWI32737.1"/>
    <property type="molecule type" value="Genomic_DNA"/>
</dbReference>
<gene>
    <name evidence="1" type="ORF">DDW44_30965</name>
</gene>
<evidence type="ECO:0000313" key="1">
    <source>
        <dbReference type="EMBL" id="AWI32737.1"/>
    </source>
</evidence>
<name>A0A2S1T2J4_9ACTN</name>
<proteinExistence type="predicted"/>
<evidence type="ECO:0000313" key="2">
    <source>
        <dbReference type="Proteomes" id="UP000244900"/>
    </source>
</evidence>
<dbReference type="Proteomes" id="UP000244900">
    <property type="component" value="Chromosome"/>
</dbReference>
<reference evidence="1 2" key="1">
    <citation type="submission" date="2018-05" db="EMBL/GenBank/DDBJ databases">
        <title>Complete genome sequence of sponge-derived Streptomyces sp. HNM0039.</title>
        <authorList>
            <person name="Huang X."/>
            <person name="Zhou S."/>
        </authorList>
    </citation>
    <scope>NUCLEOTIDE SEQUENCE [LARGE SCALE GENOMIC DNA]</scope>
    <source>
        <strain evidence="1 2">HNM0039</strain>
    </source>
</reference>
<dbReference type="AlphaFoldDB" id="A0A2S1T2J4"/>
<protein>
    <submittedName>
        <fullName evidence="1">Uncharacterized protein</fullName>
    </submittedName>
</protein>